<gene>
    <name evidence="2" type="ORF">GCM10018793_43210</name>
</gene>
<organism evidence="2 3">
    <name type="scientific">Streptomyces sulfonofaciens</name>
    <dbReference type="NCBI Taxonomy" id="68272"/>
    <lineage>
        <taxon>Bacteria</taxon>
        <taxon>Bacillati</taxon>
        <taxon>Actinomycetota</taxon>
        <taxon>Actinomycetes</taxon>
        <taxon>Kitasatosporales</taxon>
        <taxon>Streptomycetaceae</taxon>
        <taxon>Streptomyces</taxon>
    </lineage>
</organism>
<dbReference type="EMBL" id="BNCD01000013">
    <property type="protein sequence ID" value="GHH82780.1"/>
    <property type="molecule type" value="Genomic_DNA"/>
</dbReference>
<feature type="compositionally biased region" description="Basic residues" evidence="1">
    <location>
        <begin position="131"/>
        <end position="140"/>
    </location>
</feature>
<accession>A0A919L2S8</accession>
<name>A0A919L2S8_9ACTN</name>
<sequence>MSVLDTGDAQDGACSSWFVADGPGGFGDVLCAEGHEHAEGLVAEGPWLAARPRWTVEVSPAKAASVMWWRSAGWSGGLLGCSRRRRLHTATAADDGGAYAEGRQQPPVARAPHSVSSSMLLATETTAQAHRQGRRHRYHRPSRERGLRSESKLGCGPATRQVSADPASPARQGSGRARRQAPDLLVIQGCGHRGGHQTASAPPPAHSGKDSHNHSR</sequence>
<feature type="region of interest" description="Disordered" evidence="1">
    <location>
        <begin position="95"/>
        <end position="216"/>
    </location>
</feature>
<reference evidence="2" key="2">
    <citation type="submission" date="2020-09" db="EMBL/GenBank/DDBJ databases">
        <authorList>
            <person name="Sun Q."/>
            <person name="Ohkuma M."/>
        </authorList>
    </citation>
    <scope>NUCLEOTIDE SEQUENCE</scope>
    <source>
        <strain evidence="2">JCM 5069</strain>
    </source>
</reference>
<dbReference type="AlphaFoldDB" id="A0A919L2S8"/>
<feature type="compositionally biased region" description="Basic and acidic residues" evidence="1">
    <location>
        <begin position="207"/>
        <end position="216"/>
    </location>
</feature>
<reference evidence="2" key="1">
    <citation type="journal article" date="2014" name="Int. J. Syst. Evol. Microbiol.">
        <title>Complete genome sequence of Corynebacterium casei LMG S-19264T (=DSM 44701T), isolated from a smear-ripened cheese.</title>
        <authorList>
            <consortium name="US DOE Joint Genome Institute (JGI-PGF)"/>
            <person name="Walter F."/>
            <person name="Albersmeier A."/>
            <person name="Kalinowski J."/>
            <person name="Ruckert C."/>
        </authorList>
    </citation>
    <scope>NUCLEOTIDE SEQUENCE</scope>
    <source>
        <strain evidence="2">JCM 5069</strain>
    </source>
</reference>
<protein>
    <submittedName>
        <fullName evidence="2">Uncharacterized protein</fullName>
    </submittedName>
</protein>
<evidence type="ECO:0000256" key="1">
    <source>
        <dbReference type="SAM" id="MobiDB-lite"/>
    </source>
</evidence>
<feature type="compositionally biased region" description="Basic and acidic residues" evidence="1">
    <location>
        <begin position="141"/>
        <end position="151"/>
    </location>
</feature>
<keyword evidence="3" id="KW-1185">Reference proteome</keyword>
<evidence type="ECO:0000313" key="3">
    <source>
        <dbReference type="Proteomes" id="UP000603708"/>
    </source>
</evidence>
<proteinExistence type="predicted"/>
<evidence type="ECO:0000313" key="2">
    <source>
        <dbReference type="EMBL" id="GHH82780.1"/>
    </source>
</evidence>
<feature type="compositionally biased region" description="Polar residues" evidence="1">
    <location>
        <begin position="114"/>
        <end position="129"/>
    </location>
</feature>
<dbReference type="Proteomes" id="UP000603708">
    <property type="component" value="Unassembled WGS sequence"/>
</dbReference>
<comment type="caution">
    <text evidence="2">The sequence shown here is derived from an EMBL/GenBank/DDBJ whole genome shotgun (WGS) entry which is preliminary data.</text>
</comment>